<organism evidence="2 3">
    <name type="scientific">Phaeosphaeria nodorum (strain SN15 / ATCC MYA-4574 / FGSC 10173)</name>
    <name type="common">Glume blotch fungus</name>
    <name type="synonym">Parastagonospora nodorum</name>
    <dbReference type="NCBI Taxonomy" id="321614"/>
    <lineage>
        <taxon>Eukaryota</taxon>
        <taxon>Fungi</taxon>
        <taxon>Dikarya</taxon>
        <taxon>Ascomycota</taxon>
        <taxon>Pezizomycotina</taxon>
        <taxon>Dothideomycetes</taxon>
        <taxon>Pleosporomycetidae</taxon>
        <taxon>Pleosporales</taxon>
        <taxon>Pleosporineae</taxon>
        <taxon>Phaeosphaeriaceae</taxon>
        <taxon>Parastagonospora</taxon>
    </lineage>
</organism>
<accession>A0A7U2HZP4</accession>
<feature type="compositionally biased region" description="Basic and acidic residues" evidence="1">
    <location>
        <begin position="87"/>
        <end position="98"/>
    </location>
</feature>
<proteinExistence type="predicted"/>
<sequence length="124" mass="14258">MQRPLALTSDSDEKSQRRYNWHPWRSKIHIARPEFSCQRTSCARRLGGAQRRGMRGLSVELRLSPQAEVKRSGGANRKDQLLYVGRETSRKRDWQETRRKGRTSAGGRGDSSETRGTRMTLTGR</sequence>
<name>A0A7U2HZP4_PHANO</name>
<evidence type="ECO:0000256" key="1">
    <source>
        <dbReference type="SAM" id="MobiDB-lite"/>
    </source>
</evidence>
<protein>
    <submittedName>
        <fullName evidence="2">Uncharacterized protein</fullName>
    </submittedName>
</protein>
<evidence type="ECO:0000313" key="3">
    <source>
        <dbReference type="Proteomes" id="UP000663193"/>
    </source>
</evidence>
<keyword evidence="3" id="KW-1185">Reference proteome</keyword>
<reference evidence="3" key="1">
    <citation type="journal article" date="2021" name="BMC Genomics">
        <title>Chromosome-level genome assembly and manually-curated proteome of model necrotroph Parastagonospora nodorum Sn15 reveals a genome-wide trove of candidate effector homologs, and redundancy of virulence-related functions within an accessory chromosome.</title>
        <authorList>
            <person name="Bertazzoni S."/>
            <person name="Jones D.A.B."/>
            <person name="Phan H.T."/>
            <person name="Tan K.-C."/>
            <person name="Hane J.K."/>
        </authorList>
    </citation>
    <scope>NUCLEOTIDE SEQUENCE [LARGE SCALE GENOMIC DNA]</scope>
    <source>
        <strain evidence="3">SN15 / ATCC MYA-4574 / FGSC 10173)</strain>
    </source>
</reference>
<dbReference type="VEuPathDB" id="FungiDB:JI435_408740"/>
<dbReference type="AlphaFoldDB" id="A0A7U2HZP4"/>
<feature type="region of interest" description="Disordered" evidence="1">
    <location>
        <begin position="67"/>
        <end position="124"/>
    </location>
</feature>
<evidence type="ECO:0000313" key="2">
    <source>
        <dbReference type="EMBL" id="QRC96329.1"/>
    </source>
</evidence>
<gene>
    <name evidence="2" type="ORF">JI435_408740</name>
</gene>
<feature type="compositionally biased region" description="Basic and acidic residues" evidence="1">
    <location>
        <begin position="68"/>
        <end position="80"/>
    </location>
</feature>
<dbReference type="Proteomes" id="UP000663193">
    <property type="component" value="Chromosome 6"/>
</dbReference>
<dbReference type="EMBL" id="CP069028">
    <property type="protein sequence ID" value="QRC96329.1"/>
    <property type="molecule type" value="Genomic_DNA"/>
</dbReference>